<dbReference type="RefSeq" id="WP_148339800.1">
    <property type="nucleotide sequence ID" value="NZ_LR699119.1"/>
</dbReference>
<evidence type="ECO:0000259" key="1">
    <source>
        <dbReference type="Pfam" id="PF01370"/>
    </source>
</evidence>
<dbReference type="InterPro" id="IPR036291">
    <property type="entry name" value="NAD(P)-bd_dom_sf"/>
</dbReference>
<gene>
    <name evidence="2" type="primary">fcl_2</name>
    <name evidence="2" type="ORF">AQUSIP_17930</name>
</gene>
<evidence type="ECO:0000313" key="2">
    <source>
        <dbReference type="EMBL" id="VVC76480.1"/>
    </source>
</evidence>
<dbReference type="OrthoDB" id="9803010at2"/>
<dbReference type="AlphaFoldDB" id="A0A5E4PHH8"/>
<dbReference type="PANTHER" id="PTHR43238">
    <property type="entry name" value="GDP-L-FUCOSE SYNTHASE"/>
    <property type="match status" value="1"/>
</dbReference>
<feature type="domain" description="NAD-dependent epimerase/dehydratase" evidence="1">
    <location>
        <begin position="9"/>
        <end position="243"/>
    </location>
</feature>
<accession>A0A5E4PHH8</accession>
<dbReference type="Gene3D" id="3.90.25.10">
    <property type="entry name" value="UDP-galactose 4-epimerase, domain 1"/>
    <property type="match status" value="1"/>
</dbReference>
<dbReference type="PANTHER" id="PTHR43238:SF1">
    <property type="entry name" value="GDP-L-FUCOSE SYNTHASE"/>
    <property type="match status" value="1"/>
</dbReference>
<keyword evidence="3" id="KW-1185">Reference proteome</keyword>
<protein>
    <submittedName>
        <fullName evidence="2">GDP-L-fucose synthase</fullName>
    </submittedName>
</protein>
<sequence>MSFYTGKNVLVTGGTGLIGRPLVEMLLAQGAKVTVVSLDDPSRAPQGVVFKRADLREFSNCLDICQGQEIVFQLAGVKGSPAMTAKRPASFFVPTITFSINMMEAARRAGAERFLFTSSVGVYSPAEVFYEDDVWKTFPSPNDRFAGWAKRMGELQAEAYKIEYNWDKISIVRPANVYGPYDNFDPANAMVIPSLIKRAMDGETPLTVWGDGSPIRDFIHARDVARGMLLAVEKGINEPINLGSGTGVTIKQIAEIVAASIPGGPVELVWDITKPKGDAKRLMDMTRAHSYGFAPEVSIEQGIQETIAWYAQNRSAADNRYNAFTEKAHLPAEQARA</sequence>
<evidence type="ECO:0000313" key="3">
    <source>
        <dbReference type="Proteomes" id="UP000324194"/>
    </source>
</evidence>
<dbReference type="GO" id="GO:0050577">
    <property type="term" value="F:GDP-L-fucose synthase activity"/>
    <property type="evidence" value="ECO:0007669"/>
    <property type="project" value="TreeGrafter"/>
</dbReference>
<reference evidence="2 3" key="1">
    <citation type="submission" date="2019-08" db="EMBL/GenBank/DDBJ databases">
        <authorList>
            <person name="Guy L."/>
        </authorList>
    </citation>
    <scope>NUCLEOTIDE SEQUENCE [LARGE SCALE GENOMIC DNA]</scope>
    <source>
        <strain evidence="2 3">SGT-108</strain>
    </source>
</reference>
<dbReference type="EMBL" id="LR699119">
    <property type="protein sequence ID" value="VVC76480.1"/>
    <property type="molecule type" value="Genomic_DNA"/>
</dbReference>
<dbReference type="SUPFAM" id="SSF51735">
    <property type="entry name" value="NAD(P)-binding Rossmann-fold domains"/>
    <property type="match status" value="1"/>
</dbReference>
<dbReference type="Gene3D" id="3.40.50.720">
    <property type="entry name" value="NAD(P)-binding Rossmann-like Domain"/>
    <property type="match status" value="1"/>
</dbReference>
<organism evidence="2 3">
    <name type="scientific">Aquicella siphonis</name>
    <dbReference type="NCBI Taxonomy" id="254247"/>
    <lineage>
        <taxon>Bacteria</taxon>
        <taxon>Pseudomonadati</taxon>
        <taxon>Pseudomonadota</taxon>
        <taxon>Gammaproteobacteria</taxon>
        <taxon>Legionellales</taxon>
        <taxon>Coxiellaceae</taxon>
        <taxon>Aquicella</taxon>
    </lineage>
</organism>
<name>A0A5E4PHH8_9COXI</name>
<dbReference type="Proteomes" id="UP000324194">
    <property type="component" value="Chromosome 1"/>
</dbReference>
<dbReference type="Pfam" id="PF01370">
    <property type="entry name" value="Epimerase"/>
    <property type="match status" value="1"/>
</dbReference>
<dbReference type="KEGG" id="asip:AQUSIP_17930"/>
<dbReference type="InterPro" id="IPR001509">
    <property type="entry name" value="Epimerase_deHydtase"/>
</dbReference>
<proteinExistence type="predicted"/>